<organism evidence="1 2">
    <name type="scientific">Eumeta variegata</name>
    <name type="common">Bagworm moth</name>
    <name type="synonym">Eumeta japonica</name>
    <dbReference type="NCBI Taxonomy" id="151549"/>
    <lineage>
        <taxon>Eukaryota</taxon>
        <taxon>Metazoa</taxon>
        <taxon>Ecdysozoa</taxon>
        <taxon>Arthropoda</taxon>
        <taxon>Hexapoda</taxon>
        <taxon>Insecta</taxon>
        <taxon>Pterygota</taxon>
        <taxon>Neoptera</taxon>
        <taxon>Endopterygota</taxon>
        <taxon>Lepidoptera</taxon>
        <taxon>Glossata</taxon>
        <taxon>Ditrysia</taxon>
        <taxon>Tineoidea</taxon>
        <taxon>Psychidae</taxon>
        <taxon>Oiketicinae</taxon>
        <taxon>Eumeta</taxon>
    </lineage>
</organism>
<protein>
    <submittedName>
        <fullName evidence="1">Uncharacterized protein</fullName>
    </submittedName>
</protein>
<evidence type="ECO:0000313" key="1">
    <source>
        <dbReference type="EMBL" id="GBP83393.1"/>
    </source>
</evidence>
<dbReference type="Proteomes" id="UP000299102">
    <property type="component" value="Unassembled WGS sequence"/>
</dbReference>
<gene>
    <name evidence="1" type="ORF">EVAR_63058_1</name>
</gene>
<reference evidence="1 2" key="1">
    <citation type="journal article" date="2019" name="Commun. Biol.">
        <title>The bagworm genome reveals a unique fibroin gene that provides high tensile strength.</title>
        <authorList>
            <person name="Kono N."/>
            <person name="Nakamura H."/>
            <person name="Ohtoshi R."/>
            <person name="Tomita M."/>
            <person name="Numata K."/>
            <person name="Arakawa K."/>
        </authorList>
    </citation>
    <scope>NUCLEOTIDE SEQUENCE [LARGE SCALE GENOMIC DNA]</scope>
</reference>
<dbReference type="OrthoDB" id="296793at2759"/>
<proteinExistence type="predicted"/>
<name>A0A4C1Z8D7_EUMVA</name>
<keyword evidence="2" id="KW-1185">Reference proteome</keyword>
<dbReference type="AlphaFoldDB" id="A0A4C1Z8D7"/>
<comment type="caution">
    <text evidence="1">The sequence shown here is derived from an EMBL/GenBank/DDBJ whole genome shotgun (WGS) entry which is preliminary data.</text>
</comment>
<dbReference type="EMBL" id="BGZK01001619">
    <property type="protein sequence ID" value="GBP83393.1"/>
    <property type="molecule type" value="Genomic_DNA"/>
</dbReference>
<accession>A0A4C1Z8D7</accession>
<sequence length="119" mass="13628">MDACREHHEHSLLQIQTLQAELHSNRLQKDKLQHEMDMHKVDETLDVKWHPVLEHAADVHRILFCKSGPFAQFTGRDLVYLLEMSYILQEAGNTLVTPLELQVSMGGADHLSDDSPAIY</sequence>
<evidence type="ECO:0000313" key="2">
    <source>
        <dbReference type="Proteomes" id="UP000299102"/>
    </source>
</evidence>